<evidence type="ECO:0000313" key="3">
    <source>
        <dbReference type="Proteomes" id="UP000515307"/>
    </source>
</evidence>
<reference evidence="3" key="1">
    <citation type="submission" date="2019-10" db="EMBL/GenBank/DDBJ databases">
        <title>Antimicrobial potential of Antarctic Bacteria.</title>
        <authorList>
            <person name="Benaud N."/>
            <person name="Edwards R.J."/>
            <person name="Ferrari B.C."/>
        </authorList>
    </citation>
    <scope>NUCLEOTIDE SEQUENCE [LARGE SCALE GENOMIC DNA]</scope>
    <source>
        <strain evidence="3">NBSH44</strain>
    </source>
</reference>
<protein>
    <submittedName>
        <fullName evidence="2">Uncharacterized protein</fullName>
    </submittedName>
</protein>
<gene>
    <name evidence="2" type="ORF">F0344_03375</name>
</gene>
<organism evidence="2 3">
    <name type="scientific">Streptomyces finlayi</name>
    <dbReference type="NCBI Taxonomy" id="67296"/>
    <lineage>
        <taxon>Bacteria</taxon>
        <taxon>Bacillati</taxon>
        <taxon>Actinomycetota</taxon>
        <taxon>Actinomycetes</taxon>
        <taxon>Kitasatosporales</taxon>
        <taxon>Streptomycetaceae</taxon>
        <taxon>Streptomyces</taxon>
    </lineage>
</organism>
<keyword evidence="3" id="KW-1185">Reference proteome</keyword>
<proteinExistence type="predicted"/>
<sequence length="78" mass="8120">MGNGHSAPPLPRRCPRHPAASHTEGTPLWAAPLMIEIRRDAYMREPGGPAGSGLTALAAGLAALVDALSRGDQLIERA</sequence>
<dbReference type="Proteomes" id="UP000515307">
    <property type="component" value="Chromosome"/>
</dbReference>
<accession>A0A7G7BEK7</accession>
<evidence type="ECO:0000256" key="1">
    <source>
        <dbReference type="SAM" id="MobiDB-lite"/>
    </source>
</evidence>
<feature type="region of interest" description="Disordered" evidence="1">
    <location>
        <begin position="1"/>
        <end position="25"/>
    </location>
</feature>
<dbReference type="KEGG" id="sfiy:F0344_03375"/>
<name>A0A7G7BEK7_9ACTN</name>
<dbReference type="AlphaFoldDB" id="A0A7G7BEK7"/>
<dbReference type="EMBL" id="CP045702">
    <property type="protein sequence ID" value="QNE73772.1"/>
    <property type="molecule type" value="Genomic_DNA"/>
</dbReference>
<evidence type="ECO:0000313" key="2">
    <source>
        <dbReference type="EMBL" id="QNE73772.1"/>
    </source>
</evidence>